<gene>
    <name evidence="1" type="ORF">G7070_17205</name>
</gene>
<dbReference type="GO" id="GO:0005829">
    <property type="term" value="C:cytosol"/>
    <property type="evidence" value="ECO:0007669"/>
    <property type="project" value="TreeGrafter"/>
</dbReference>
<dbReference type="EMBL" id="CP049865">
    <property type="protein sequence ID" value="QIK73684.1"/>
    <property type="molecule type" value="Genomic_DNA"/>
</dbReference>
<name>A0A6G7Y9W1_9ACTN</name>
<dbReference type="AlphaFoldDB" id="A0A6G7Y9W1"/>
<dbReference type="Proteomes" id="UP000501058">
    <property type="component" value="Chromosome"/>
</dbReference>
<sequence length="275" mass="28644">MTDLRLIATDLDGTLLGPDGRVSDSDADALLEAHARGVRIVVATGRPARWLGCLDPIRDADPHVIVSNGAAVVDLATGAMERVRAIGVPDLHAVATAMRAAFPGVLFAIEHGYLFGCEPAWPVRESDPAGQVIDETLDTVHAPWEQLTAHDEPVVKMLAMAHDLGIDAFLAQASALVGDRVTVTHSTPPGHRGLLEMSAPGVCKATTLAAFCDELGVPAASVAAFGDMPNDLEMLTFAGHGYAMGNAHASLQGRFPQAPTNAEGGVGATVRRLLG</sequence>
<dbReference type="InterPro" id="IPR023214">
    <property type="entry name" value="HAD_sf"/>
</dbReference>
<accession>A0A6G7Y9W1</accession>
<dbReference type="PANTHER" id="PTHR10000">
    <property type="entry name" value="PHOSPHOSERINE PHOSPHATASE"/>
    <property type="match status" value="1"/>
</dbReference>
<dbReference type="RefSeq" id="WP_166234751.1">
    <property type="nucleotide sequence ID" value="NZ_CP049865.1"/>
</dbReference>
<dbReference type="KEGG" id="prv:G7070_17205"/>
<dbReference type="PANTHER" id="PTHR10000:SF8">
    <property type="entry name" value="HAD SUPERFAMILY HYDROLASE-LIKE, TYPE 3"/>
    <property type="match status" value="1"/>
</dbReference>
<reference evidence="1 2" key="1">
    <citation type="submission" date="2020-03" db="EMBL/GenBank/DDBJ databases">
        <title>Propioniciclava sp. nov., isolated from Hydrophilus acuminatus.</title>
        <authorList>
            <person name="Hyun D.-W."/>
            <person name="Bae J.-W."/>
        </authorList>
    </citation>
    <scope>NUCLEOTIDE SEQUENCE [LARGE SCALE GENOMIC DNA]</scope>
    <source>
        <strain evidence="1 2">HDW11</strain>
    </source>
</reference>
<proteinExistence type="predicted"/>
<organism evidence="1 2">
    <name type="scientific">Propioniciclava coleopterorum</name>
    <dbReference type="NCBI Taxonomy" id="2714937"/>
    <lineage>
        <taxon>Bacteria</taxon>
        <taxon>Bacillati</taxon>
        <taxon>Actinomycetota</taxon>
        <taxon>Actinomycetes</taxon>
        <taxon>Propionibacteriales</taxon>
        <taxon>Propionibacteriaceae</taxon>
        <taxon>Propioniciclava</taxon>
    </lineage>
</organism>
<evidence type="ECO:0000313" key="2">
    <source>
        <dbReference type="Proteomes" id="UP000501058"/>
    </source>
</evidence>
<dbReference type="SUPFAM" id="SSF56784">
    <property type="entry name" value="HAD-like"/>
    <property type="match status" value="1"/>
</dbReference>
<keyword evidence="2" id="KW-1185">Reference proteome</keyword>
<dbReference type="Pfam" id="PF08282">
    <property type="entry name" value="Hydrolase_3"/>
    <property type="match status" value="1"/>
</dbReference>
<protein>
    <submittedName>
        <fullName evidence="1">HAD hydrolase family protein</fullName>
    </submittedName>
</protein>
<dbReference type="Gene3D" id="3.30.1240.10">
    <property type="match status" value="1"/>
</dbReference>
<dbReference type="InterPro" id="IPR036412">
    <property type="entry name" value="HAD-like_sf"/>
</dbReference>
<keyword evidence="1" id="KW-0378">Hydrolase</keyword>
<dbReference type="Gene3D" id="3.40.50.1000">
    <property type="entry name" value="HAD superfamily/HAD-like"/>
    <property type="match status" value="1"/>
</dbReference>
<evidence type="ECO:0000313" key="1">
    <source>
        <dbReference type="EMBL" id="QIK73684.1"/>
    </source>
</evidence>
<dbReference type="GO" id="GO:0000287">
    <property type="term" value="F:magnesium ion binding"/>
    <property type="evidence" value="ECO:0007669"/>
    <property type="project" value="TreeGrafter"/>
</dbReference>
<dbReference type="GO" id="GO:0016791">
    <property type="term" value="F:phosphatase activity"/>
    <property type="evidence" value="ECO:0007669"/>
    <property type="project" value="TreeGrafter"/>
</dbReference>